<dbReference type="RefSeq" id="WP_175050876.1">
    <property type="nucleotide sequence ID" value="NZ_CADIKC010000003.1"/>
</dbReference>
<accession>A0A6J5AX39</accession>
<dbReference type="Proteomes" id="UP000494255">
    <property type="component" value="Unassembled WGS sequence"/>
</dbReference>
<dbReference type="AlphaFoldDB" id="A0A6J5AX39"/>
<evidence type="ECO:0000313" key="2">
    <source>
        <dbReference type="Proteomes" id="UP000494255"/>
    </source>
</evidence>
<name>A0A6J5AX39_9BURK</name>
<keyword evidence="2" id="KW-1185">Reference proteome</keyword>
<protein>
    <submittedName>
        <fullName evidence="1">Uncharacterized protein</fullName>
    </submittedName>
</protein>
<evidence type="ECO:0000313" key="1">
    <source>
        <dbReference type="EMBL" id="CAB3682408.1"/>
    </source>
</evidence>
<dbReference type="EMBL" id="CADIKC010000003">
    <property type="protein sequence ID" value="CAB3682408.1"/>
    <property type="molecule type" value="Genomic_DNA"/>
</dbReference>
<gene>
    <name evidence="1" type="ORF">LMG24238_02653</name>
</gene>
<dbReference type="GeneID" id="97041284"/>
<reference evidence="1 2" key="1">
    <citation type="submission" date="2020-04" db="EMBL/GenBank/DDBJ databases">
        <authorList>
            <person name="De Canck E."/>
        </authorList>
    </citation>
    <scope>NUCLEOTIDE SEQUENCE [LARGE SCALE GENOMIC DNA]</scope>
    <source>
        <strain evidence="1 2">LMG 24238</strain>
    </source>
</reference>
<proteinExistence type="predicted"/>
<sequence>MYWKFCAIEALGKVVVEGSIALLGNVVFDCAKTGGIQAAEAAATTKTSLFIESSSDSLPTIGASQFRPRAAKTDCGFAYKRYPI</sequence>
<organism evidence="1 2">
    <name type="scientific">Paraburkholderia sediminicola</name>
    <dbReference type="NCBI Taxonomy" id="458836"/>
    <lineage>
        <taxon>Bacteria</taxon>
        <taxon>Pseudomonadati</taxon>
        <taxon>Pseudomonadota</taxon>
        <taxon>Betaproteobacteria</taxon>
        <taxon>Burkholderiales</taxon>
        <taxon>Burkholderiaceae</taxon>
        <taxon>Paraburkholderia</taxon>
    </lineage>
</organism>